<comment type="caution">
    <text evidence="2">The sequence shown here is derived from an EMBL/GenBank/DDBJ whole genome shotgun (WGS) entry which is preliminary data.</text>
</comment>
<name>A0A3A3GDQ0_PANTH</name>
<feature type="signal peptide" evidence="1">
    <location>
        <begin position="1"/>
        <end position="22"/>
    </location>
</feature>
<feature type="chain" id="PRO_5017467358" description="Lipoprotein" evidence="1">
    <location>
        <begin position="23"/>
        <end position="191"/>
    </location>
</feature>
<dbReference type="EMBL" id="QYZD01000019">
    <property type="protein sequence ID" value="RJG21983.1"/>
    <property type="molecule type" value="Genomic_DNA"/>
</dbReference>
<evidence type="ECO:0008006" key="4">
    <source>
        <dbReference type="Google" id="ProtNLM"/>
    </source>
</evidence>
<evidence type="ECO:0000313" key="2">
    <source>
        <dbReference type="EMBL" id="RJG21983.1"/>
    </source>
</evidence>
<gene>
    <name evidence="2" type="ORF">DQX05_19165</name>
</gene>
<accession>A0A3A3GDQ0</accession>
<proteinExistence type="predicted"/>
<dbReference type="OrthoDB" id="2590867at2"/>
<organism evidence="2 3">
    <name type="scientific">Paenibacillus thiaminolyticus</name>
    <name type="common">Bacillus thiaminolyticus</name>
    <dbReference type="NCBI Taxonomy" id="49283"/>
    <lineage>
        <taxon>Bacteria</taxon>
        <taxon>Bacillati</taxon>
        <taxon>Bacillota</taxon>
        <taxon>Bacilli</taxon>
        <taxon>Bacillales</taxon>
        <taxon>Paenibacillaceae</taxon>
        <taxon>Paenibacillus</taxon>
    </lineage>
</organism>
<dbReference type="RefSeq" id="WP_119795099.1">
    <property type="nucleotide sequence ID" value="NZ_QYZD01000019.1"/>
</dbReference>
<sequence>MKKTVLALISVILLLTACTSPSSPGKEGKKVTVQTVLQVMEETAPPSLTKETMEHSSAIPLFLWLRDAETWTNRLLRYSQRLTLSEEDKTAFLTAVGRYYSEEQAKRLFDSYFQAGSEGNYSFKEQESFGVLSSIHFGLKSSKTEADGRYRIHISGQYSDSLEELIEVQVEETVMILADKLLIDQVEAVRP</sequence>
<dbReference type="AlphaFoldDB" id="A0A3A3GDQ0"/>
<reference evidence="2 3" key="1">
    <citation type="submission" date="2018-09" db="EMBL/GenBank/DDBJ databases">
        <title>Paenibacillus SK2017-BO5.</title>
        <authorList>
            <person name="Piskunova J.V."/>
            <person name="Dubiley S.A."/>
            <person name="Severinov K.V."/>
        </authorList>
    </citation>
    <scope>NUCLEOTIDE SEQUENCE [LARGE SCALE GENOMIC DNA]</scope>
    <source>
        <strain evidence="2 3">BO5</strain>
    </source>
</reference>
<dbReference type="PROSITE" id="PS51257">
    <property type="entry name" value="PROKAR_LIPOPROTEIN"/>
    <property type="match status" value="1"/>
</dbReference>
<dbReference type="Proteomes" id="UP000266177">
    <property type="component" value="Unassembled WGS sequence"/>
</dbReference>
<keyword evidence="1" id="KW-0732">Signal</keyword>
<evidence type="ECO:0000313" key="3">
    <source>
        <dbReference type="Proteomes" id="UP000266177"/>
    </source>
</evidence>
<protein>
    <recommendedName>
        <fullName evidence="4">Lipoprotein</fullName>
    </recommendedName>
</protein>
<evidence type="ECO:0000256" key="1">
    <source>
        <dbReference type="SAM" id="SignalP"/>
    </source>
</evidence>